<dbReference type="Proteomes" id="UP000275408">
    <property type="component" value="Unassembled WGS sequence"/>
</dbReference>
<organism evidence="1 2">
    <name type="scientific">Pocillopora damicornis</name>
    <name type="common">Cauliflower coral</name>
    <name type="synonym">Millepora damicornis</name>
    <dbReference type="NCBI Taxonomy" id="46731"/>
    <lineage>
        <taxon>Eukaryota</taxon>
        <taxon>Metazoa</taxon>
        <taxon>Cnidaria</taxon>
        <taxon>Anthozoa</taxon>
        <taxon>Hexacorallia</taxon>
        <taxon>Scleractinia</taxon>
        <taxon>Astrocoeniina</taxon>
        <taxon>Pocilloporidae</taxon>
        <taxon>Pocillopora</taxon>
    </lineage>
</organism>
<reference evidence="1 2" key="1">
    <citation type="journal article" date="2018" name="Sci. Rep.">
        <title>Comparative analysis of the Pocillopora damicornis genome highlights role of immune system in coral evolution.</title>
        <authorList>
            <person name="Cunning R."/>
            <person name="Bay R.A."/>
            <person name="Gillette P."/>
            <person name="Baker A.C."/>
            <person name="Traylor-Knowles N."/>
        </authorList>
    </citation>
    <scope>NUCLEOTIDE SEQUENCE [LARGE SCALE GENOMIC DNA]</scope>
    <source>
        <strain evidence="1">RSMAS</strain>
        <tissue evidence="1">Whole animal</tissue>
    </source>
</reference>
<gene>
    <name evidence="1" type="ORF">pdam_00020278</name>
</gene>
<evidence type="ECO:0000313" key="2">
    <source>
        <dbReference type="Proteomes" id="UP000275408"/>
    </source>
</evidence>
<keyword evidence="2" id="KW-1185">Reference proteome</keyword>
<accession>A0A3M6UG26</accession>
<comment type="caution">
    <text evidence="1">The sequence shown here is derived from an EMBL/GenBank/DDBJ whole genome shotgun (WGS) entry which is preliminary data.</text>
</comment>
<dbReference type="EMBL" id="RCHS01001633">
    <property type="protein sequence ID" value="RMX52454.1"/>
    <property type="molecule type" value="Genomic_DNA"/>
</dbReference>
<dbReference type="AlphaFoldDB" id="A0A3M6UG26"/>
<protein>
    <submittedName>
        <fullName evidence="1">Uncharacterized protein</fullName>
    </submittedName>
</protein>
<sequence>MEMLEGNVFVVSNKQYTIEFQPSADMSWANNELSQAVTYPYASPYVNESKGNMCTMGASIGMGEEDFFKSYTLEVRNSHVKKVNEFMISLPSSMSGKDCHSRKLQFMAENGIRHASAVERRADQGNGNENRKLQVYVPHDDDAGEQSTRVDFNASNQKFLCDLGNALSSYHKEDFDVNVTVWTVGYAMPYHATKSYESCKVGYGIISLQKKRLNTQGKFHFSTIAPEQNCYVTKYLPRNEDDNWAYQ</sequence>
<proteinExistence type="predicted"/>
<name>A0A3M6UG26_POCDA</name>
<evidence type="ECO:0000313" key="1">
    <source>
        <dbReference type="EMBL" id="RMX52454.1"/>
    </source>
</evidence>